<proteinExistence type="predicted"/>
<dbReference type="AlphaFoldDB" id="C3ZJD0"/>
<name>C3ZJD0_BRAFL</name>
<keyword evidence="2" id="KW-1133">Transmembrane helix</keyword>
<feature type="compositionally biased region" description="Basic and acidic residues" evidence="1">
    <location>
        <begin position="94"/>
        <end position="113"/>
    </location>
</feature>
<dbReference type="EMBL" id="GG666632">
    <property type="protein sequence ID" value="EEN47272.1"/>
    <property type="molecule type" value="Genomic_DNA"/>
</dbReference>
<feature type="transmembrane region" description="Helical" evidence="2">
    <location>
        <begin position="174"/>
        <end position="193"/>
    </location>
</feature>
<evidence type="ECO:0000256" key="2">
    <source>
        <dbReference type="SAM" id="Phobius"/>
    </source>
</evidence>
<accession>C3ZJD0</accession>
<evidence type="ECO:0000256" key="1">
    <source>
        <dbReference type="SAM" id="MobiDB-lite"/>
    </source>
</evidence>
<protein>
    <recommendedName>
        <fullName evidence="4">Transmembrane protein</fullName>
    </recommendedName>
</protein>
<feature type="region of interest" description="Disordered" evidence="1">
    <location>
        <begin position="29"/>
        <end position="75"/>
    </location>
</feature>
<gene>
    <name evidence="3" type="ORF">BRAFLDRAFT_76698</name>
</gene>
<feature type="transmembrane region" description="Helical" evidence="2">
    <location>
        <begin position="145"/>
        <end position="162"/>
    </location>
</feature>
<feature type="compositionally biased region" description="Basic residues" evidence="1">
    <location>
        <begin position="119"/>
        <end position="129"/>
    </location>
</feature>
<keyword evidence="2" id="KW-0812">Transmembrane</keyword>
<sequence length="207" mass="22561">MSSLGVVRDLGDQQVYYVDGKTFARRVKGGTGQVARQDGRTPGMNGTVGGEQARDVRPPYATYTPSESNRDTTDDLGQVNLVFVEGKTEGNVAKQEESTDWEPGKEVPSEGQRENSSTARKRRSKRRDRNTRCAALVNTTKLQKFLIALAVIGAALFIAGVVESIAKSTSQVGVILLGVSSAFFLPPCLYLAYISCDCCDKYCRRHS</sequence>
<dbReference type="InParanoid" id="C3ZJD0"/>
<keyword evidence="2" id="KW-0472">Membrane</keyword>
<evidence type="ECO:0000313" key="3">
    <source>
        <dbReference type="EMBL" id="EEN47272.1"/>
    </source>
</evidence>
<evidence type="ECO:0008006" key="4">
    <source>
        <dbReference type="Google" id="ProtNLM"/>
    </source>
</evidence>
<reference evidence="3" key="1">
    <citation type="journal article" date="2008" name="Nature">
        <title>The amphioxus genome and the evolution of the chordate karyotype.</title>
        <authorList>
            <consortium name="US DOE Joint Genome Institute (JGI-PGF)"/>
            <person name="Putnam N.H."/>
            <person name="Butts T."/>
            <person name="Ferrier D.E.K."/>
            <person name="Furlong R.F."/>
            <person name="Hellsten U."/>
            <person name="Kawashima T."/>
            <person name="Robinson-Rechavi M."/>
            <person name="Shoguchi E."/>
            <person name="Terry A."/>
            <person name="Yu J.-K."/>
            <person name="Benito-Gutierrez E.L."/>
            <person name="Dubchak I."/>
            <person name="Garcia-Fernandez J."/>
            <person name="Gibson-Brown J.J."/>
            <person name="Grigoriev I.V."/>
            <person name="Horton A.C."/>
            <person name="de Jong P.J."/>
            <person name="Jurka J."/>
            <person name="Kapitonov V.V."/>
            <person name="Kohara Y."/>
            <person name="Kuroki Y."/>
            <person name="Lindquist E."/>
            <person name="Lucas S."/>
            <person name="Osoegawa K."/>
            <person name="Pennacchio L.A."/>
            <person name="Salamov A.A."/>
            <person name="Satou Y."/>
            <person name="Sauka-Spengler T."/>
            <person name="Schmutz J."/>
            <person name="Shin-I T."/>
            <person name="Toyoda A."/>
            <person name="Bronner-Fraser M."/>
            <person name="Fujiyama A."/>
            <person name="Holland L.Z."/>
            <person name="Holland P.W.H."/>
            <person name="Satoh N."/>
            <person name="Rokhsar D.S."/>
        </authorList>
    </citation>
    <scope>NUCLEOTIDE SEQUENCE [LARGE SCALE GENOMIC DNA]</scope>
    <source>
        <strain evidence="3">S238N-H82</strain>
        <tissue evidence="3">Testes</tissue>
    </source>
</reference>
<organism>
    <name type="scientific">Branchiostoma floridae</name>
    <name type="common">Florida lancelet</name>
    <name type="synonym">Amphioxus</name>
    <dbReference type="NCBI Taxonomy" id="7739"/>
    <lineage>
        <taxon>Eukaryota</taxon>
        <taxon>Metazoa</taxon>
        <taxon>Chordata</taxon>
        <taxon>Cephalochordata</taxon>
        <taxon>Leptocardii</taxon>
        <taxon>Amphioxiformes</taxon>
        <taxon>Branchiostomatidae</taxon>
        <taxon>Branchiostoma</taxon>
    </lineage>
</organism>
<feature type="region of interest" description="Disordered" evidence="1">
    <location>
        <begin position="91"/>
        <end position="129"/>
    </location>
</feature>